<evidence type="ECO:0000256" key="7">
    <source>
        <dbReference type="ARBA" id="ARBA00023015"/>
    </source>
</evidence>
<keyword evidence="7" id="KW-0805">Transcription regulation</keyword>
<evidence type="ECO:0000256" key="9">
    <source>
        <dbReference type="ARBA" id="ARBA00023163"/>
    </source>
</evidence>
<feature type="domain" description="C2H2-type" evidence="13">
    <location>
        <begin position="147"/>
        <end position="174"/>
    </location>
</feature>
<dbReference type="PANTHER" id="PTHR24379">
    <property type="entry name" value="KRAB AND ZINC FINGER DOMAIN-CONTAINING"/>
    <property type="match status" value="1"/>
</dbReference>
<feature type="compositionally biased region" description="Acidic residues" evidence="12">
    <location>
        <begin position="33"/>
        <end position="49"/>
    </location>
</feature>
<feature type="domain" description="C2H2-type" evidence="13">
    <location>
        <begin position="260"/>
        <end position="287"/>
    </location>
</feature>
<organism evidence="14">
    <name type="scientific">Hyalomma excavatum</name>
    <dbReference type="NCBI Taxonomy" id="257692"/>
    <lineage>
        <taxon>Eukaryota</taxon>
        <taxon>Metazoa</taxon>
        <taxon>Ecdysozoa</taxon>
        <taxon>Arthropoda</taxon>
        <taxon>Chelicerata</taxon>
        <taxon>Arachnida</taxon>
        <taxon>Acari</taxon>
        <taxon>Parasitiformes</taxon>
        <taxon>Ixodida</taxon>
        <taxon>Ixodoidea</taxon>
        <taxon>Ixodidae</taxon>
        <taxon>Hyalomminae</taxon>
        <taxon>Hyalomma</taxon>
    </lineage>
</organism>
<dbReference type="Pfam" id="PF00096">
    <property type="entry name" value="zf-C2H2"/>
    <property type="match status" value="6"/>
</dbReference>
<evidence type="ECO:0000256" key="6">
    <source>
        <dbReference type="ARBA" id="ARBA00022833"/>
    </source>
</evidence>
<feature type="domain" description="C2H2-type" evidence="13">
    <location>
        <begin position="117"/>
        <end position="144"/>
    </location>
</feature>
<feature type="compositionally biased region" description="Polar residues" evidence="12">
    <location>
        <begin position="1"/>
        <end position="10"/>
    </location>
</feature>
<proteinExistence type="evidence at transcript level"/>
<feature type="domain" description="C2H2-type" evidence="13">
    <location>
        <begin position="359"/>
        <end position="386"/>
    </location>
</feature>
<feature type="compositionally biased region" description="Basic and acidic residues" evidence="12">
    <location>
        <begin position="11"/>
        <end position="25"/>
    </location>
</feature>
<keyword evidence="4" id="KW-0677">Repeat</keyword>
<dbReference type="SMART" id="SM00355">
    <property type="entry name" value="ZnF_C2H2"/>
    <property type="match status" value="10"/>
</dbReference>
<dbReference type="InterPro" id="IPR036236">
    <property type="entry name" value="Znf_C2H2_sf"/>
</dbReference>
<comment type="similarity">
    <text evidence="2">Belongs to the krueppel C2H2-type zinc-finger protein family.</text>
</comment>
<dbReference type="GO" id="GO:0000981">
    <property type="term" value="F:DNA-binding transcription factor activity, RNA polymerase II-specific"/>
    <property type="evidence" value="ECO:0007669"/>
    <property type="project" value="TreeGrafter"/>
</dbReference>
<keyword evidence="5 11" id="KW-0863">Zinc-finger</keyword>
<evidence type="ECO:0000256" key="3">
    <source>
        <dbReference type="ARBA" id="ARBA00022723"/>
    </source>
</evidence>
<evidence type="ECO:0000256" key="5">
    <source>
        <dbReference type="ARBA" id="ARBA00022771"/>
    </source>
</evidence>
<comment type="subcellular location">
    <subcellularLocation>
        <location evidence="1">Nucleus</location>
    </subcellularLocation>
</comment>
<dbReference type="GO" id="GO:0000977">
    <property type="term" value="F:RNA polymerase II transcription regulatory region sequence-specific DNA binding"/>
    <property type="evidence" value="ECO:0007669"/>
    <property type="project" value="TreeGrafter"/>
</dbReference>
<dbReference type="FunFam" id="3.30.160.60:FF:002343">
    <property type="entry name" value="Zinc finger protein 33A"/>
    <property type="match status" value="1"/>
</dbReference>
<evidence type="ECO:0000256" key="2">
    <source>
        <dbReference type="ARBA" id="ARBA00006991"/>
    </source>
</evidence>
<keyword evidence="6" id="KW-0862">Zinc</keyword>
<keyword evidence="9" id="KW-0804">Transcription</keyword>
<keyword evidence="8" id="KW-0238">DNA-binding</keyword>
<feature type="region of interest" description="Disordered" evidence="12">
    <location>
        <begin position="1"/>
        <end position="49"/>
    </location>
</feature>
<dbReference type="EMBL" id="GEFH01002504">
    <property type="protein sequence ID" value="JAP66077.1"/>
    <property type="molecule type" value="mRNA"/>
</dbReference>
<evidence type="ECO:0000256" key="1">
    <source>
        <dbReference type="ARBA" id="ARBA00004123"/>
    </source>
</evidence>
<evidence type="ECO:0000313" key="14">
    <source>
        <dbReference type="EMBL" id="JAP66077.1"/>
    </source>
</evidence>
<dbReference type="PANTHER" id="PTHR24379:SF127">
    <property type="entry name" value="BLOODY FINGERS-RELATED"/>
    <property type="match status" value="1"/>
</dbReference>
<feature type="domain" description="C2H2-type" evidence="13">
    <location>
        <begin position="387"/>
        <end position="415"/>
    </location>
</feature>
<keyword evidence="3" id="KW-0479">Metal-binding</keyword>
<evidence type="ECO:0000259" key="13">
    <source>
        <dbReference type="PROSITE" id="PS50157"/>
    </source>
</evidence>
<dbReference type="Pfam" id="PF13912">
    <property type="entry name" value="zf-C2H2_6"/>
    <property type="match status" value="1"/>
</dbReference>
<evidence type="ECO:0000256" key="8">
    <source>
        <dbReference type="ARBA" id="ARBA00023125"/>
    </source>
</evidence>
<feature type="domain" description="C2H2-type" evidence="13">
    <location>
        <begin position="232"/>
        <end position="259"/>
    </location>
</feature>
<name>A0A131XHT9_9ACAR</name>
<dbReference type="PROSITE" id="PS50157">
    <property type="entry name" value="ZINC_FINGER_C2H2_2"/>
    <property type="match status" value="9"/>
</dbReference>
<dbReference type="SUPFAM" id="SSF57667">
    <property type="entry name" value="beta-beta-alpha zinc fingers"/>
    <property type="match status" value="6"/>
</dbReference>
<evidence type="ECO:0000256" key="10">
    <source>
        <dbReference type="ARBA" id="ARBA00023242"/>
    </source>
</evidence>
<keyword evidence="10" id="KW-0539">Nucleus</keyword>
<dbReference type="GO" id="GO:0008270">
    <property type="term" value="F:zinc ion binding"/>
    <property type="evidence" value="ECO:0007669"/>
    <property type="project" value="UniProtKB-KW"/>
</dbReference>
<protein>
    <submittedName>
        <fullName evidence="14">Putative regulation of transcription</fullName>
    </submittedName>
</protein>
<evidence type="ECO:0000256" key="12">
    <source>
        <dbReference type="SAM" id="MobiDB-lite"/>
    </source>
</evidence>
<feature type="domain" description="C2H2-type" evidence="13">
    <location>
        <begin position="176"/>
        <end position="203"/>
    </location>
</feature>
<dbReference type="InterPro" id="IPR013087">
    <property type="entry name" value="Znf_C2H2_type"/>
</dbReference>
<sequence>MSEGEWQQQPREPEDRQLSPSDAHRTASTPEPDGGDIGDSIEYDAPDYDADGIDDADGENGILCKVEMVEGDEEIREFGEELEEGPRVKHTCPDCPFETYVRSSLARHRRMHARRPLSCHLCDAHYLDQTSLARHLRTHEGGQEALLPCPECGTHFTRRDTLEQHMMMHAQPEKPFKCSICQESFLTYKEMQAHKSGHGRKAPYVCEVCGKGYLQLSTLVEHRFSHEEERRFPCTLCGKRFFSSMALKRHGRVHTGERPFRCLTCGLNFAIRAHLLAHKRTHTGERPFPCPSETCPQAFSTSSAAKRHFLNIHSKDAQKSAKNTGGQQAAKQGGDGEGCVLGCTDGAGGAENPPAPIPHVCKHCGASFQSRAGLAGHERTHIVLRPFSCPVCPRSFASTGAASRHLRKAHNTTATAIKQAVIRYEPVGPALSSA</sequence>
<evidence type="ECO:0000256" key="11">
    <source>
        <dbReference type="PROSITE-ProRule" id="PRU00042"/>
    </source>
</evidence>
<feature type="domain" description="C2H2-type" evidence="13">
    <location>
        <begin position="288"/>
        <end position="318"/>
    </location>
</feature>
<feature type="domain" description="C2H2-type" evidence="13">
    <location>
        <begin position="204"/>
        <end position="231"/>
    </location>
</feature>
<dbReference type="PROSITE" id="PS00028">
    <property type="entry name" value="ZINC_FINGER_C2H2_1"/>
    <property type="match status" value="9"/>
</dbReference>
<accession>A0A131XHT9</accession>
<reference evidence="14" key="1">
    <citation type="journal article" date="2017" name="Ticks Tick Borne Dis.">
        <title>An insight into the sialome of Hyalomma excavatum.</title>
        <authorList>
            <person name="Ribeiro J.M."/>
            <person name="Slovak M."/>
            <person name="Francischetti I.M."/>
        </authorList>
    </citation>
    <scope>NUCLEOTIDE SEQUENCE</scope>
    <source>
        <strain evidence="14">Samish</strain>
        <tissue evidence="14">Salivary glands</tissue>
    </source>
</reference>
<dbReference type="Gene3D" id="3.30.160.60">
    <property type="entry name" value="Classic Zinc Finger"/>
    <property type="match status" value="7"/>
</dbReference>
<evidence type="ECO:0000256" key="4">
    <source>
        <dbReference type="ARBA" id="ARBA00022737"/>
    </source>
</evidence>
<dbReference type="FunFam" id="3.30.160.60:FF:001370">
    <property type="entry name" value="Zinc finger protein"/>
    <property type="match status" value="1"/>
</dbReference>
<dbReference type="AlphaFoldDB" id="A0A131XHT9"/>
<dbReference type="GO" id="GO:0005634">
    <property type="term" value="C:nucleus"/>
    <property type="evidence" value="ECO:0007669"/>
    <property type="project" value="UniProtKB-SubCell"/>
</dbReference>